<dbReference type="GO" id="GO:0005886">
    <property type="term" value="C:plasma membrane"/>
    <property type="evidence" value="ECO:0007669"/>
    <property type="project" value="UniProtKB-SubCell"/>
</dbReference>
<feature type="transmembrane region" description="Helical" evidence="6">
    <location>
        <begin position="384"/>
        <end position="409"/>
    </location>
</feature>
<feature type="transmembrane region" description="Helical" evidence="6">
    <location>
        <begin position="309"/>
        <end position="334"/>
    </location>
</feature>
<proteinExistence type="predicted"/>
<accession>A0A1W1CN79</accession>
<dbReference type="AlphaFoldDB" id="A0A1W1CN79"/>
<dbReference type="Pfam" id="PF03553">
    <property type="entry name" value="Na_H_antiporter"/>
    <property type="match status" value="1"/>
</dbReference>
<evidence type="ECO:0000256" key="6">
    <source>
        <dbReference type="SAM" id="Phobius"/>
    </source>
</evidence>
<protein>
    <submittedName>
        <fullName evidence="8">Na+/H+ antiporter</fullName>
    </submittedName>
</protein>
<feature type="transmembrane region" description="Helical" evidence="6">
    <location>
        <begin position="110"/>
        <end position="134"/>
    </location>
</feature>
<feature type="transmembrane region" description="Helical" evidence="6">
    <location>
        <begin position="6"/>
        <end position="36"/>
    </location>
</feature>
<keyword evidence="4 6" id="KW-1133">Transmembrane helix</keyword>
<feature type="transmembrane region" description="Helical" evidence="6">
    <location>
        <begin position="354"/>
        <end position="372"/>
    </location>
</feature>
<evidence type="ECO:0000256" key="5">
    <source>
        <dbReference type="ARBA" id="ARBA00023136"/>
    </source>
</evidence>
<dbReference type="EMBL" id="FPHE01000161">
    <property type="protein sequence ID" value="SFV67229.1"/>
    <property type="molecule type" value="Genomic_DNA"/>
</dbReference>
<feature type="transmembrane region" description="Helical" evidence="6">
    <location>
        <begin position="197"/>
        <end position="220"/>
    </location>
</feature>
<evidence type="ECO:0000259" key="7">
    <source>
        <dbReference type="Pfam" id="PF03553"/>
    </source>
</evidence>
<keyword evidence="2" id="KW-1003">Cell membrane</keyword>
<feature type="transmembrane region" description="Helical" evidence="6">
    <location>
        <begin position="155"/>
        <end position="177"/>
    </location>
</feature>
<feature type="transmembrane region" description="Helical" evidence="6">
    <location>
        <begin position="279"/>
        <end position="297"/>
    </location>
</feature>
<feature type="transmembrane region" description="Helical" evidence="6">
    <location>
        <begin position="48"/>
        <end position="79"/>
    </location>
</feature>
<reference evidence="8" key="1">
    <citation type="submission" date="2016-10" db="EMBL/GenBank/DDBJ databases">
        <authorList>
            <person name="de Groot N.N."/>
        </authorList>
    </citation>
    <scope>NUCLEOTIDE SEQUENCE</scope>
</reference>
<evidence type="ECO:0000313" key="8">
    <source>
        <dbReference type="EMBL" id="SFV67229.1"/>
    </source>
</evidence>
<dbReference type="PANTHER" id="PTHR43478">
    <property type="entry name" value="NA+/H+ ANTIPORTER-RELATED"/>
    <property type="match status" value="1"/>
</dbReference>
<keyword evidence="5 6" id="KW-0472">Membrane</keyword>
<dbReference type="InterPro" id="IPR018461">
    <property type="entry name" value="Na/H_Antiport_NhaC-like_C"/>
</dbReference>
<dbReference type="PANTHER" id="PTHR43478:SF1">
    <property type="entry name" value="NA+_H+ ANTIPORTER NHAC-LIKE C-TERMINAL DOMAIN-CONTAINING PROTEIN"/>
    <property type="match status" value="1"/>
</dbReference>
<feature type="transmembrane region" description="Helical" evidence="6">
    <location>
        <begin position="441"/>
        <end position="459"/>
    </location>
</feature>
<evidence type="ECO:0000256" key="4">
    <source>
        <dbReference type="ARBA" id="ARBA00022989"/>
    </source>
</evidence>
<evidence type="ECO:0000256" key="2">
    <source>
        <dbReference type="ARBA" id="ARBA00022475"/>
    </source>
</evidence>
<keyword evidence="3 6" id="KW-0812">Transmembrane</keyword>
<evidence type="ECO:0000256" key="3">
    <source>
        <dbReference type="ARBA" id="ARBA00022692"/>
    </source>
</evidence>
<name>A0A1W1CN79_9ZZZZ</name>
<organism evidence="8">
    <name type="scientific">hydrothermal vent metagenome</name>
    <dbReference type="NCBI Taxonomy" id="652676"/>
    <lineage>
        <taxon>unclassified sequences</taxon>
        <taxon>metagenomes</taxon>
        <taxon>ecological metagenomes</taxon>
    </lineage>
</organism>
<gene>
    <name evidence="8" type="ORF">MNB_SV-12-489</name>
</gene>
<feature type="transmembrane region" description="Helical" evidence="6">
    <location>
        <begin position="246"/>
        <end position="267"/>
    </location>
</feature>
<evidence type="ECO:0000256" key="1">
    <source>
        <dbReference type="ARBA" id="ARBA00004651"/>
    </source>
</evidence>
<feature type="domain" description="Na+/H+ antiporter NhaC-like C-terminal" evidence="7">
    <location>
        <begin position="160"/>
        <end position="458"/>
    </location>
</feature>
<comment type="subcellular location">
    <subcellularLocation>
        <location evidence="1">Cell membrane</location>
        <topology evidence="1">Multi-pass membrane protein</topology>
    </subcellularLocation>
</comment>
<sequence length="460" mass="49337">MENIGILSVLIPLSIIIMAIITKDVVVSLLTGIFLGELVIHNFNPLEAILALLDGFVGLFAEGWITKTVLFALLVGSIIKLISDSGGVNGFINYLSTKQKNLDSPKGALLIAYILGVVIFIESSITALVAGTVAKPLCDKNGVSREKLAFVCDSTSAPICSLIPFNAWGALLLGLIVTAIDSNVISGDGVALLIESILFNFYSLIIIFVVLAVILFDINIGAMRHAKPHKIESNPMMESHKNKSPLLMILPLVVLIIMVPISLYYTGDGDILKGSGSTSVFYSVIATLAFIYLYYIGGRHLKHKEYFNSLYAGISDMVPIVLILLLAFLIGNVIKDLGTAKYLAHIMDGNIPPFLLPFLVFLVSAITSFSTGTSWGTFSIMMPIALALGASFDMYIPLMIGAVISGGIFGDHVSPISDTTIISSMASGCDHISHVRTQMPYALISAGLASILYLIMGWII</sequence>